<organism evidence="1 2">
    <name type="scientific">Ridgeia piscesae</name>
    <name type="common">Tubeworm</name>
    <dbReference type="NCBI Taxonomy" id="27915"/>
    <lineage>
        <taxon>Eukaryota</taxon>
        <taxon>Metazoa</taxon>
        <taxon>Spiralia</taxon>
        <taxon>Lophotrochozoa</taxon>
        <taxon>Annelida</taxon>
        <taxon>Polychaeta</taxon>
        <taxon>Sedentaria</taxon>
        <taxon>Canalipalpata</taxon>
        <taxon>Sabellida</taxon>
        <taxon>Siboglinidae</taxon>
        <taxon>Ridgeia</taxon>
    </lineage>
</organism>
<evidence type="ECO:0000313" key="1">
    <source>
        <dbReference type="EMBL" id="KAK2170919.1"/>
    </source>
</evidence>
<name>A0AAD9NKW6_RIDPI</name>
<protein>
    <submittedName>
        <fullName evidence="1">Uncharacterized protein</fullName>
    </submittedName>
</protein>
<evidence type="ECO:0000313" key="2">
    <source>
        <dbReference type="Proteomes" id="UP001209878"/>
    </source>
</evidence>
<dbReference type="EMBL" id="JAODUO010001126">
    <property type="protein sequence ID" value="KAK2170919.1"/>
    <property type="molecule type" value="Genomic_DNA"/>
</dbReference>
<sequence length="104" mass="11540">MRTSSPLTYDLSPTRNYKSSMVSALDTNCMDNLRESILHCMARFGKLARLTKVQETERDLPLSPFGSQGTSPTAHLCPAHSSSAVVFLGSNIKYYPGDYHISIR</sequence>
<reference evidence="1" key="1">
    <citation type="journal article" date="2023" name="Mol. Biol. Evol.">
        <title>Third-Generation Sequencing Reveals the Adaptive Role of the Epigenome in Three Deep-Sea Polychaetes.</title>
        <authorList>
            <person name="Perez M."/>
            <person name="Aroh O."/>
            <person name="Sun Y."/>
            <person name="Lan Y."/>
            <person name="Juniper S.K."/>
            <person name="Young C.R."/>
            <person name="Angers B."/>
            <person name="Qian P.Y."/>
        </authorList>
    </citation>
    <scope>NUCLEOTIDE SEQUENCE</scope>
    <source>
        <strain evidence="1">R07B-5</strain>
    </source>
</reference>
<dbReference type="Proteomes" id="UP001209878">
    <property type="component" value="Unassembled WGS sequence"/>
</dbReference>
<dbReference type="AlphaFoldDB" id="A0AAD9NKW6"/>
<comment type="caution">
    <text evidence="1">The sequence shown here is derived from an EMBL/GenBank/DDBJ whole genome shotgun (WGS) entry which is preliminary data.</text>
</comment>
<keyword evidence="2" id="KW-1185">Reference proteome</keyword>
<proteinExistence type="predicted"/>
<gene>
    <name evidence="1" type="ORF">NP493_1123g01062</name>
</gene>
<accession>A0AAD9NKW6</accession>